<accession>A0ABT8YI13</accession>
<evidence type="ECO:0000313" key="1">
    <source>
        <dbReference type="EMBL" id="MDO6963328.1"/>
    </source>
</evidence>
<dbReference type="NCBIfam" id="NF047509">
    <property type="entry name" value="Rv3131_FMN_oxido"/>
    <property type="match status" value="1"/>
</dbReference>
<gene>
    <name evidence="1" type="ORF">Q4481_05120</name>
</gene>
<comment type="caution">
    <text evidence="1">The sequence shown here is derived from an EMBL/GenBank/DDBJ whole genome shotgun (WGS) entry which is preliminary data.</text>
</comment>
<reference evidence="1" key="2">
    <citation type="submission" date="2023-07" db="EMBL/GenBank/DDBJ databases">
        <authorList>
            <person name="Shen H."/>
        </authorList>
    </citation>
    <scope>NUCLEOTIDE SEQUENCE</scope>
    <source>
        <strain evidence="1">TNR-22</strain>
    </source>
</reference>
<dbReference type="InterPro" id="IPR000415">
    <property type="entry name" value="Nitroreductase-like"/>
</dbReference>
<organism evidence="1 2">
    <name type="scientific">Rhizobium alvei</name>
    <dbReference type="NCBI Taxonomy" id="1132659"/>
    <lineage>
        <taxon>Bacteria</taxon>
        <taxon>Pseudomonadati</taxon>
        <taxon>Pseudomonadota</taxon>
        <taxon>Alphaproteobacteria</taxon>
        <taxon>Hyphomicrobiales</taxon>
        <taxon>Rhizobiaceae</taxon>
        <taxon>Rhizobium/Agrobacterium group</taxon>
        <taxon>Rhizobium</taxon>
    </lineage>
</organism>
<proteinExistence type="predicted"/>
<name>A0ABT8YI13_9HYPH</name>
<dbReference type="Proteomes" id="UP001174932">
    <property type="component" value="Unassembled WGS sequence"/>
</dbReference>
<dbReference type="Gene3D" id="3.40.109.10">
    <property type="entry name" value="NADH Oxidase"/>
    <property type="match status" value="1"/>
</dbReference>
<dbReference type="EMBL" id="JAUOZU010000005">
    <property type="protein sequence ID" value="MDO6963328.1"/>
    <property type="molecule type" value="Genomic_DNA"/>
</dbReference>
<dbReference type="SUPFAM" id="SSF55469">
    <property type="entry name" value="FMN-dependent nitroreductase-like"/>
    <property type="match status" value="1"/>
</dbReference>
<dbReference type="RefSeq" id="WP_304375244.1">
    <property type="nucleotide sequence ID" value="NZ_JAUOZU010000005.1"/>
</dbReference>
<evidence type="ECO:0000313" key="2">
    <source>
        <dbReference type="Proteomes" id="UP001174932"/>
    </source>
</evidence>
<keyword evidence="2" id="KW-1185">Reference proteome</keyword>
<reference evidence="1" key="1">
    <citation type="journal article" date="2015" name="Int. J. Syst. Evol. Microbiol.">
        <title>Rhizobium alvei sp. nov., isolated from a freshwater river.</title>
        <authorList>
            <person name="Sheu S.Y."/>
            <person name="Huang H.W."/>
            <person name="Young C.C."/>
            <person name="Chen W.M."/>
        </authorList>
    </citation>
    <scope>NUCLEOTIDE SEQUENCE</scope>
    <source>
        <strain evidence="1">TNR-22</strain>
    </source>
</reference>
<sequence length="382" mass="42953">MNRRNFMLILGGGVITAAAATTIWVLSRQDGDAQSVWDPKKGAEEADLRRWVLSHAILAPNPHNRQPWIADLGTADEITLYCQKDRRLPETDPFDRQITIGLGAFLELLSMAAMERGFRAEIALFPEGEPQPRLDERPVAHIRLVRQDGLARDPLFQEIYRRRTNRSNYDIALPVPKDSLKRIAAASRHFPARYADDPTRVGDLRSLAWAAMETEFLTPGAAKESVDLMRIGRSEIAANPDGIAIDSLFVSAMDTVGLFDRNDLLDPTSQSYSQQVDFIRSQFDTAMAFLWLTTPGNVRGEQINAGRDYVRLNLAATAEGLSMQPFSQALQEYVEMRPHFDRLRTALAIQPQETVQMFVRLGYGGEIGPAPRWPYETRIRSA</sequence>
<protein>
    <submittedName>
        <fullName evidence="1">Twin-arginine translocation pathway signal protein</fullName>
    </submittedName>
</protein>